<sequence length="142" mass="16269">MLKMVSDCYCKCGIQCDPRREDELEVGKKLWNDVSSSISKYDDVNVTQKNYKTVTASTMNSASRWIAKESDKTQSMANIPMKHKECKSNFSNFSITDSSVHQIGQSYQWQIQPEPTLQSTEMIELHGKAILTDRWPEESVHT</sequence>
<evidence type="ECO:0000313" key="2">
    <source>
        <dbReference type="Proteomes" id="UP000276776"/>
    </source>
</evidence>
<name>A0A0N5CNV4_THECL</name>
<accession>A0A0N5CNV4</accession>
<dbReference type="WBParaSite" id="TCLT_0000187801-mRNA-1">
    <property type="protein sequence ID" value="TCLT_0000187801-mRNA-1"/>
    <property type="gene ID" value="TCLT_0000187801"/>
</dbReference>
<reference evidence="3" key="1">
    <citation type="submission" date="2017-02" db="UniProtKB">
        <authorList>
            <consortium name="WormBaseParasite"/>
        </authorList>
    </citation>
    <scope>IDENTIFICATION</scope>
</reference>
<reference evidence="1 2" key="2">
    <citation type="submission" date="2018-11" db="EMBL/GenBank/DDBJ databases">
        <authorList>
            <consortium name="Pathogen Informatics"/>
        </authorList>
    </citation>
    <scope>NUCLEOTIDE SEQUENCE [LARGE SCALE GENOMIC DNA]</scope>
</reference>
<protein>
    <submittedName>
        <fullName evidence="3">SCP domain-containing protein</fullName>
    </submittedName>
</protein>
<organism evidence="3">
    <name type="scientific">Thelazia callipaeda</name>
    <name type="common">Oriental eyeworm</name>
    <name type="synonym">Parasitic nematode</name>
    <dbReference type="NCBI Taxonomy" id="103827"/>
    <lineage>
        <taxon>Eukaryota</taxon>
        <taxon>Metazoa</taxon>
        <taxon>Ecdysozoa</taxon>
        <taxon>Nematoda</taxon>
        <taxon>Chromadorea</taxon>
        <taxon>Rhabditida</taxon>
        <taxon>Spirurina</taxon>
        <taxon>Spiruromorpha</taxon>
        <taxon>Thelazioidea</taxon>
        <taxon>Thelaziidae</taxon>
        <taxon>Thelazia</taxon>
    </lineage>
</organism>
<dbReference type="Proteomes" id="UP000276776">
    <property type="component" value="Unassembled WGS sequence"/>
</dbReference>
<proteinExistence type="predicted"/>
<evidence type="ECO:0000313" key="1">
    <source>
        <dbReference type="EMBL" id="VDM97552.1"/>
    </source>
</evidence>
<evidence type="ECO:0000313" key="3">
    <source>
        <dbReference type="WBParaSite" id="TCLT_0000187801-mRNA-1"/>
    </source>
</evidence>
<keyword evidence="2" id="KW-1185">Reference proteome</keyword>
<dbReference type="AlphaFoldDB" id="A0A0N5CNV4"/>
<dbReference type="EMBL" id="UYYF01000297">
    <property type="protein sequence ID" value="VDM97552.1"/>
    <property type="molecule type" value="Genomic_DNA"/>
</dbReference>
<gene>
    <name evidence="1" type="ORF">TCLT_LOCUS1879</name>
</gene>